<name>A0A7C4RAN2_UNCC3</name>
<evidence type="ECO:0000313" key="2">
    <source>
        <dbReference type="EMBL" id="HGT71165.1"/>
    </source>
</evidence>
<dbReference type="Gene3D" id="2.60.40.1170">
    <property type="entry name" value="Mu homology domain, subdomain B"/>
    <property type="match status" value="1"/>
</dbReference>
<comment type="caution">
    <text evidence="2">The sequence shown here is derived from an EMBL/GenBank/DDBJ whole genome shotgun (WGS) entry which is preliminary data.</text>
</comment>
<proteinExistence type="predicted"/>
<protein>
    <submittedName>
        <fullName evidence="2">DUF11 domain-containing protein</fullName>
    </submittedName>
</protein>
<sequence length="221" mass="23920">MKNLFLRLILIVNTIIILGEVFSPGKTLADGGCVPVYGGGVECPKAGQVLVDKKVRNPASGVFVDNLGLYDPKYLPEQIVTFQITVKNSGDETISNLQVVDTLPQFVDYMSGPGSYDNTSRKLSFNVSNLGAGISQVFQIKGRVSHQAALPEEKSTICPVNVVDASFGSQKDHDESQFCVEKQINVPTVPKAGPEHWVFSLAGLGIVFSLGNYLRKKTLAF</sequence>
<feature type="domain" description="DUF11" evidence="1">
    <location>
        <begin position="76"/>
        <end position="149"/>
    </location>
</feature>
<dbReference type="AlphaFoldDB" id="A0A7C4RAN2"/>
<dbReference type="InterPro" id="IPR001434">
    <property type="entry name" value="OmcB-like_DUF11"/>
</dbReference>
<reference evidence="2" key="1">
    <citation type="journal article" date="2020" name="mSystems">
        <title>Genome- and Community-Level Interaction Insights into Carbon Utilization and Element Cycling Functions of Hydrothermarchaeota in Hydrothermal Sediment.</title>
        <authorList>
            <person name="Zhou Z."/>
            <person name="Liu Y."/>
            <person name="Xu W."/>
            <person name="Pan J."/>
            <person name="Luo Z.H."/>
            <person name="Li M."/>
        </authorList>
    </citation>
    <scope>NUCLEOTIDE SEQUENCE [LARGE SCALE GENOMIC DNA]</scope>
    <source>
        <strain evidence="2">SpSt-579</strain>
    </source>
</reference>
<gene>
    <name evidence="2" type="ORF">ENT43_02820</name>
</gene>
<dbReference type="Pfam" id="PF01345">
    <property type="entry name" value="DUF11"/>
    <property type="match status" value="1"/>
</dbReference>
<dbReference type="EMBL" id="DSYQ01000012">
    <property type="protein sequence ID" value="HGT71165.1"/>
    <property type="molecule type" value="Genomic_DNA"/>
</dbReference>
<dbReference type="InterPro" id="IPR047589">
    <property type="entry name" value="DUF11_rpt"/>
</dbReference>
<evidence type="ECO:0000259" key="1">
    <source>
        <dbReference type="Pfam" id="PF01345"/>
    </source>
</evidence>
<dbReference type="NCBIfam" id="TIGR01451">
    <property type="entry name" value="B_ant_repeat"/>
    <property type="match status" value="1"/>
</dbReference>
<organism evidence="2">
    <name type="scientific">candidate division CPR3 bacterium</name>
    <dbReference type="NCBI Taxonomy" id="2268181"/>
    <lineage>
        <taxon>Bacteria</taxon>
        <taxon>Bacteria division CPR3</taxon>
    </lineage>
</organism>
<accession>A0A7C4RAN2</accession>